<dbReference type="InParanoid" id="E1Z810"/>
<dbReference type="InterPro" id="IPR018506">
    <property type="entry name" value="Cyt_B5_heme-BS"/>
</dbReference>
<comment type="subcellular location">
    <subcellularLocation>
        <location evidence="1">Endoplasmic reticulum membrane</location>
        <topology evidence="1">Single-pass membrane protein</topology>
        <orientation evidence="1">Cytoplasmic side</orientation>
    </subcellularLocation>
</comment>
<dbReference type="Proteomes" id="UP000008141">
    <property type="component" value="Unassembled WGS sequence"/>
</dbReference>
<dbReference type="GO" id="GO:0005789">
    <property type="term" value="C:endoplasmic reticulum membrane"/>
    <property type="evidence" value="ECO:0007669"/>
    <property type="project" value="UniProtKB-SubCell"/>
</dbReference>
<feature type="non-terminal residue" evidence="14">
    <location>
        <position position="81"/>
    </location>
</feature>
<dbReference type="KEGG" id="cvr:CHLNCDRAFT_14565"/>
<evidence type="ECO:0000256" key="4">
    <source>
        <dbReference type="ARBA" id="ARBA00022692"/>
    </source>
</evidence>
<dbReference type="GO" id="GO:0046872">
    <property type="term" value="F:metal ion binding"/>
    <property type="evidence" value="ECO:0007669"/>
    <property type="project" value="UniProtKB-UniRule"/>
</dbReference>
<evidence type="ECO:0000313" key="14">
    <source>
        <dbReference type="EMBL" id="EFN58260.1"/>
    </source>
</evidence>
<feature type="domain" description="Cytochrome b5 heme-binding" evidence="13">
    <location>
        <begin position="1"/>
        <end position="77"/>
    </location>
</feature>
<dbReference type="InterPro" id="IPR050668">
    <property type="entry name" value="Cytochrome_b5"/>
</dbReference>
<feature type="non-terminal residue" evidence="14">
    <location>
        <position position="1"/>
    </location>
</feature>
<accession>E1Z810</accession>
<dbReference type="FunFam" id="3.10.120.10:FF:000002">
    <property type="entry name" value="Cytochrome b5 type B"/>
    <property type="match status" value="1"/>
</dbReference>
<name>E1Z810_CHLVA</name>
<evidence type="ECO:0000256" key="11">
    <source>
        <dbReference type="ARBA" id="ARBA00038168"/>
    </source>
</evidence>
<dbReference type="InterPro" id="IPR036400">
    <property type="entry name" value="Cyt_B5-like_heme/steroid_sf"/>
</dbReference>
<dbReference type="eggNOG" id="KOG0537">
    <property type="taxonomic scope" value="Eukaryota"/>
</dbReference>
<dbReference type="RefSeq" id="XP_005850362.1">
    <property type="nucleotide sequence ID" value="XM_005850300.1"/>
</dbReference>
<dbReference type="InterPro" id="IPR001199">
    <property type="entry name" value="Cyt_B5-like_heme/steroid-bd"/>
</dbReference>
<keyword evidence="5 12" id="KW-0479">Metal-binding</keyword>
<keyword evidence="8" id="KW-1133">Transmembrane helix</keyword>
<dbReference type="SMART" id="SM01117">
    <property type="entry name" value="Cyt-b5"/>
    <property type="match status" value="1"/>
</dbReference>
<organism evidence="15">
    <name type="scientific">Chlorella variabilis</name>
    <name type="common">Green alga</name>
    <dbReference type="NCBI Taxonomy" id="554065"/>
    <lineage>
        <taxon>Eukaryota</taxon>
        <taxon>Viridiplantae</taxon>
        <taxon>Chlorophyta</taxon>
        <taxon>core chlorophytes</taxon>
        <taxon>Trebouxiophyceae</taxon>
        <taxon>Chlorellales</taxon>
        <taxon>Chlorellaceae</taxon>
        <taxon>Chlorella clade</taxon>
        <taxon>Chlorella</taxon>
    </lineage>
</organism>
<keyword evidence="15" id="KW-1185">Reference proteome</keyword>
<dbReference type="GO" id="GO:0020037">
    <property type="term" value="F:heme binding"/>
    <property type="evidence" value="ECO:0007669"/>
    <property type="project" value="UniProtKB-UniRule"/>
</dbReference>
<keyword evidence="2" id="KW-0813">Transport</keyword>
<dbReference type="PROSITE" id="PS00191">
    <property type="entry name" value="CYTOCHROME_B5_1"/>
    <property type="match status" value="1"/>
</dbReference>
<dbReference type="PRINTS" id="PR00363">
    <property type="entry name" value="CYTOCHROMEB5"/>
</dbReference>
<dbReference type="Gene3D" id="3.10.120.10">
    <property type="entry name" value="Cytochrome b5-like heme/steroid binding domain"/>
    <property type="match status" value="1"/>
</dbReference>
<dbReference type="Pfam" id="PF00173">
    <property type="entry name" value="Cyt-b5"/>
    <property type="match status" value="1"/>
</dbReference>
<reference evidence="14 15" key="1">
    <citation type="journal article" date="2010" name="Plant Cell">
        <title>The Chlorella variabilis NC64A genome reveals adaptation to photosymbiosis, coevolution with viruses, and cryptic sex.</title>
        <authorList>
            <person name="Blanc G."/>
            <person name="Duncan G."/>
            <person name="Agarkova I."/>
            <person name="Borodovsky M."/>
            <person name="Gurnon J."/>
            <person name="Kuo A."/>
            <person name="Lindquist E."/>
            <person name="Lucas S."/>
            <person name="Pangilinan J."/>
            <person name="Polle J."/>
            <person name="Salamov A."/>
            <person name="Terry A."/>
            <person name="Yamada T."/>
            <person name="Dunigan D.D."/>
            <person name="Grigoriev I.V."/>
            <person name="Claverie J.M."/>
            <person name="Van Etten J.L."/>
        </authorList>
    </citation>
    <scope>NUCLEOTIDE SEQUENCE [LARGE SCALE GENOMIC DNA]</scope>
    <source>
        <strain evidence="14 15">NC64A</strain>
    </source>
</reference>
<dbReference type="PANTHER" id="PTHR19359:SF129">
    <property type="entry name" value="CYTOCHROME B5 ISOFORM B"/>
    <property type="match status" value="1"/>
</dbReference>
<evidence type="ECO:0000256" key="8">
    <source>
        <dbReference type="ARBA" id="ARBA00022989"/>
    </source>
</evidence>
<dbReference type="PANTHER" id="PTHR19359">
    <property type="entry name" value="CYTOCHROME B5"/>
    <property type="match status" value="1"/>
</dbReference>
<keyword evidence="3 12" id="KW-0349">Heme</keyword>
<dbReference type="EMBL" id="GL433838">
    <property type="protein sequence ID" value="EFN58260.1"/>
    <property type="molecule type" value="Genomic_DNA"/>
</dbReference>
<keyword evidence="7" id="KW-0249">Electron transport</keyword>
<keyword evidence="10" id="KW-0472">Membrane</keyword>
<comment type="similarity">
    <text evidence="11 12">Belongs to the cytochrome b5 family.</text>
</comment>
<sequence length="81" mass="9108">PKTITLAECQEHMSDKDCWLVIDGKVYDVTPFLDEHPGGFDTLVSNSGKDATEDFEEIGHSRAAKEMLTKYYIGEFAVRPI</sequence>
<dbReference type="STRING" id="554065.E1Z810"/>
<dbReference type="GeneID" id="17357388"/>
<evidence type="ECO:0000256" key="7">
    <source>
        <dbReference type="ARBA" id="ARBA00022982"/>
    </source>
</evidence>
<evidence type="ECO:0000256" key="9">
    <source>
        <dbReference type="ARBA" id="ARBA00023004"/>
    </source>
</evidence>
<dbReference type="OrthoDB" id="260519at2759"/>
<keyword evidence="6" id="KW-0256">Endoplasmic reticulum</keyword>
<keyword evidence="9 12" id="KW-0408">Iron</keyword>
<dbReference type="AlphaFoldDB" id="E1Z810"/>
<evidence type="ECO:0000256" key="10">
    <source>
        <dbReference type="ARBA" id="ARBA00023136"/>
    </source>
</evidence>
<evidence type="ECO:0000259" key="13">
    <source>
        <dbReference type="PROSITE" id="PS50255"/>
    </source>
</evidence>
<evidence type="ECO:0000256" key="1">
    <source>
        <dbReference type="ARBA" id="ARBA00004131"/>
    </source>
</evidence>
<gene>
    <name evidence="14" type="ORF">CHLNCDRAFT_14565</name>
</gene>
<dbReference type="OMA" id="PVGCREI"/>
<evidence type="ECO:0000256" key="2">
    <source>
        <dbReference type="ARBA" id="ARBA00022448"/>
    </source>
</evidence>
<evidence type="ECO:0000256" key="12">
    <source>
        <dbReference type="RuleBase" id="RU362121"/>
    </source>
</evidence>
<evidence type="ECO:0000313" key="15">
    <source>
        <dbReference type="Proteomes" id="UP000008141"/>
    </source>
</evidence>
<evidence type="ECO:0000256" key="5">
    <source>
        <dbReference type="ARBA" id="ARBA00022723"/>
    </source>
</evidence>
<keyword evidence="4" id="KW-0812">Transmembrane</keyword>
<dbReference type="FunCoup" id="E1Z810">
    <property type="interactions" value="1772"/>
</dbReference>
<evidence type="ECO:0000256" key="6">
    <source>
        <dbReference type="ARBA" id="ARBA00022824"/>
    </source>
</evidence>
<evidence type="ECO:0000256" key="3">
    <source>
        <dbReference type="ARBA" id="ARBA00022617"/>
    </source>
</evidence>
<dbReference type="PROSITE" id="PS50255">
    <property type="entry name" value="CYTOCHROME_B5_2"/>
    <property type="match status" value="1"/>
</dbReference>
<proteinExistence type="inferred from homology"/>
<dbReference type="SUPFAM" id="SSF55856">
    <property type="entry name" value="Cytochrome b5-like heme/steroid binding domain"/>
    <property type="match status" value="1"/>
</dbReference>
<protein>
    <recommendedName>
        <fullName evidence="13">Cytochrome b5 heme-binding domain-containing protein</fullName>
    </recommendedName>
</protein>